<comment type="caution">
    <text evidence="4">The sequence shown here is derived from an EMBL/GenBank/DDBJ whole genome shotgun (WGS) entry which is preliminary data.</text>
</comment>
<accession>A0A6B2LX09</accession>
<dbReference type="InterPro" id="IPR026906">
    <property type="entry name" value="LRR_5"/>
</dbReference>
<dbReference type="PANTHER" id="PTHR23150:SF19">
    <property type="entry name" value="FORMYLGLYCINE-GENERATING ENZYME"/>
    <property type="match status" value="1"/>
</dbReference>
<dbReference type="PANTHER" id="PTHR23150">
    <property type="entry name" value="SULFATASE MODIFYING FACTOR 1, 2"/>
    <property type="match status" value="1"/>
</dbReference>
<reference evidence="4 5" key="1">
    <citation type="submission" date="2020-02" db="EMBL/GenBank/DDBJ databases">
        <title>Albibacoteraceae fam. nov., the first described family within the subdivision 4 Verrucomicrobia.</title>
        <authorList>
            <person name="Xi F."/>
        </authorList>
    </citation>
    <scope>NUCLEOTIDE SEQUENCE [LARGE SCALE GENOMIC DNA]</scope>
    <source>
        <strain evidence="4 5">CK1056</strain>
    </source>
</reference>
<dbReference type="InterPro" id="IPR016187">
    <property type="entry name" value="CTDL_fold"/>
</dbReference>
<dbReference type="SUPFAM" id="SSF56436">
    <property type="entry name" value="C-type lectin-like"/>
    <property type="match status" value="1"/>
</dbReference>
<feature type="signal peptide" evidence="2">
    <location>
        <begin position="1"/>
        <end position="20"/>
    </location>
</feature>
<protein>
    <submittedName>
        <fullName evidence="4">Leucine-rich repeat protein</fullName>
    </submittedName>
</protein>
<keyword evidence="2" id="KW-0732">Signal</keyword>
<feature type="region of interest" description="Disordered" evidence="1">
    <location>
        <begin position="746"/>
        <end position="768"/>
    </location>
</feature>
<proteinExistence type="predicted"/>
<dbReference type="SUPFAM" id="SSF52058">
    <property type="entry name" value="L domain-like"/>
    <property type="match status" value="1"/>
</dbReference>
<feature type="chain" id="PRO_5025596034" evidence="2">
    <location>
        <begin position="21"/>
        <end position="783"/>
    </location>
</feature>
<dbReference type="InterPro" id="IPR005532">
    <property type="entry name" value="SUMF_dom"/>
</dbReference>
<dbReference type="AlphaFoldDB" id="A0A6B2LX09"/>
<name>A0A6B2LX09_9BACT</name>
<sequence length="783" mass="85986">MSKFSIISLALISLSNVTSALSIYYDDFFQGAVIEYSFTYSLPEPLPSFGIYYDLLPIDPVYGDYPPARITNLETWTADFAIVDQERVLDPIYIDPSKTLVMEDDIQFLVNIVFDEPYFQAGLEITIGGVTYSDVWFDLGELWDWGSGTLDWEHNNHIYEPVNLSERIVTALLAGETIYISVVPVYSVSSIRYPWLGDYPIESISLNAFMIGHVSGVPNVPFTKDSYDFSVTNQEVAITGYTCGAAETTIPNEIDGVPVTSIGNSAFQFCENLAHLTIPDSVTSIGDYAFFHCTSLDTIVFGEGLLHIGDFSFADCVNLTNVYFPDTLISVGDLAFSDCLSLENVTFGNDLKAIGTLAFWGCSSLSSVTIGSSVSTIGNFAFLDATNLSKVYFLGEPPYYDSGIFPNSNPDLTVKYQEGSAGWGTVFCGRPTQPFTPFVGIRNSGDSVSFQFAGGTLQESEDLLNWTNVFPPPEPESLLLMTIKTGQKQFLRIKNSPTSERRDVVGFEFIPADDFLMGLPSGGIGSWAGDTQHAVSLSRTFYMKDTPVTYDEWKAVYDWSLLPENIGLGYALPTGGMGAKTSESTGSHPVTRVDWYDAILWCNAKSEMEGRTPVYYLDATHSTVYRSGEVDLLNSWVDWQADGYRLPTEAEWEYACRAGTTTSFFTGTITATGFAFCPNLDAAGWYGGNSGINTHPVGEKLPNPWGLYDVHGNIWEWTWDHHEEFTTASQIDPIGPDTGSNRIMRGGSHNNNAESCQSSARFPNPPANSGSYGGLRIAISVGD</sequence>
<dbReference type="Gene3D" id="3.90.1580.10">
    <property type="entry name" value="paralog of FGE (formylglycine-generating enzyme)"/>
    <property type="match status" value="1"/>
</dbReference>
<dbReference type="InterPro" id="IPR042095">
    <property type="entry name" value="SUMF_sf"/>
</dbReference>
<dbReference type="GO" id="GO:0120147">
    <property type="term" value="F:formylglycine-generating oxidase activity"/>
    <property type="evidence" value="ECO:0007669"/>
    <property type="project" value="TreeGrafter"/>
</dbReference>
<dbReference type="RefSeq" id="WP_163961684.1">
    <property type="nucleotide sequence ID" value="NZ_JAAGNX010000001.1"/>
</dbReference>
<dbReference type="EMBL" id="JAAGNX010000001">
    <property type="protein sequence ID" value="NDV61078.1"/>
    <property type="molecule type" value="Genomic_DNA"/>
</dbReference>
<evidence type="ECO:0000256" key="2">
    <source>
        <dbReference type="SAM" id="SignalP"/>
    </source>
</evidence>
<evidence type="ECO:0000313" key="5">
    <source>
        <dbReference type="Proteomes" id="UP000478417"/>
    </source>
</evidence>
<evidence type="ECO:0000256" key="1">
    <source>
        <dbReference type="SAM" id="MobiDB-lite"/>
    </source>
</evidence>
<evidence type="ECO:0000313" key="4">
    <source>
        <dbReference type="EMBL" id="NDV61078.1"/>
    </source>
</evidence>
<keyword evidence="5" id="KW-1185">Reference proteome</keyword>
<evidence type="ECO:0000259" key="3">
    <source>
        <dbReference type="Pfam" id="PF03781"/>
    </source>
</evidence>
<dbReference type="Pfam" id="PF13306">
    <property type="entry name" value="LRR_5"/>
    <property type="match status" value="1"/>
</dbReference>
<dbReference type="InterPro" id="IPR032675">
    <property type="entry name" value="LRR_dom_sf"/>
</dbReference>
<feature type="domain" description="Sulfatase-modifying factor enzyme-like" evidence="3">
    <location>
        <begin position="509"/>
        <end position="778"/>
    </location>
</feature>
<dbReference type="Pfam" id="PF03781">
    <property type="entry name" value="FGE-sulfatase"/>
    <property type="match status" value="1"/>
</dbReference>
<feature type="compositionally biased region" description="Polar residues" evidence="1">
    <location>
        <begin position="748"/>
        <end position="761"/>
    </location>
</feature>
<dbReference type="Proteomes" id="UP000478417">
    <property type="component" value="Unassembled WGS sequence"/>
</dbReference>
<organism evidence="4 5">
    <name type="scientific">Oceanipulchritudo coccoides</name>
    <dbReference type="NCBI Taxonomy" id="2706888"/>
    <lineage>
        <taxon>Bacteria</taxon>
        <taxon>Pseudomonadati</taxon>
        <taxon>Verrucomicrobiota</taxon>
        <taxon>Opitutia</taxon>
        <taxon>Puniceicoccales</taxon>
        <taxon>Oceanipulchritudinaceae</taxon>
        <taxon>Oceanipulchritudo</taxon>
    </lineage>
</organism>
<dbReference type="Gene3D" id="3.80.10.10">
    <property type="entry name" value="Ribonuclease Inhibitor"/>
    <property type="match status" value="1"/>
</dbReference>
<dbReference type="InterPro" id="IPR051043">
    <property type="entry name" value="Sulfatase_Mod_Factor_Kinase"/>
</dbReference>
<gene>
    <name evidence="4" type="ORF">G0Q06_01300</name>
</gene>